<evidence type="ECO:0000313" key="9">
    <source>
        <dbReference type="EMBL" id="TVM36500.1"/>
    </source>
</evidence>
<keyword evidence="5 7" id="KW-1133">Transmembrane helix</keyword>
<dbReference type="Pfam" id="PF00672">
    <property type="entry name" value="HAMP"/>
    <property type="match status" value="1"/>
</dbReference>
<evidence type="ECO:0000256" key="7">
    <source>
        <dbReference type="SAM" id="Phobius"/>
    </source>
</evidence>
<feature type="domain" description="HAMP" evidence="8">
    <location>
        <begin position="365"/>
        <end position="426"/>
    </location>
</feature>
<dbReference type="RefSeq" id="WP_144233538.1">
    <property type="nucleotide sequence ID" value="NZ_QMIF01000001.1"/>
</dbReference>
<reference evidence="9 10" key="1">
    <citation type="submission" date="2018-06" db="EMBL/GenBank/DDBJ databases">
        <title>Complete genome of Desulfovibrio marinus P48SEP.</title>
        <authorList>
            <person name="Crispim J.S."/>
            <person name="Vidigal P.M.P."/>
            <person name="Silva L.C.F."/>
            <person name="Araujo L.C."/>
            <person name="Laguardia C.N."/>
            <person name="Dias R.S."/>
            <person name="Sousa M.P."/>
            <person name="Paula S.O."/>
            <person name="Silva C."/>
        </authorList>
    </citation>
    <scope>NUCLEOTIDE SEQUENCE [LARGE SCALE GENOMIC DNA]</scope>
    <source>
        <strain evidence="9 10">P48SEP</strain>
    </source>
</reference>
<proteinExistence type="predicted"/>
<gene>
    <name evidence="9" type="ORF">DQK91_00815</name>
</gene>
<dbReference type="SMART" id="SM00304">
    <property type="entry name" value="HAMP"/>
    <property type="match status" value="1"/>
</dbReference>
<dbReference type="PANTHER" id="PTHR43156">
    <property type="entry name" value="STAGE II SPORULATION PROTEIN E-RELATED"/>
    <property type="match status" value="1"/>
</dbReference>
<keyword evidence="6 7" id="KW-0472">Membrane</keyword>
<keyword evidence="4" id="KW-0378">Hydrolase</keyword>
<evidence type="ECO:0000256" key="4">
    <source>
        <dbReference type="ARBA" id="ARBA00022801"/>
    </source>
</evidence>
<dbReference type="CDD" id="cd06225">
    <property type="entry name" value="HAMP"/>
    <property type="match status" value="1"/>
</dbReference>
<keyword evidence="2" id="KW-1003">Cell membrane</keyword>
<evidence type="ECO:0000259" key="8">
    <source>
        <dbReference type="PROSITE" id="PS50885"/>
    </source>
</evidence>
<evidence type="ECO:0000313" key="10">
    <source>
        <dbReference type="Proteomes" id="UP000434052"/>
    </source>
</evidence>
<dbReference type="Gene3D" id="3.60.40.10">
    <property type="entry name" value="PPM-type phosphatase domain"/>
    <property type="match status" value="1"/>
</dbReference>
<evidence type="ECO:0000256" key="2">
    <source>
        <dbReference type="ARBA" id="ARBA00022475"/>
    </source>
</evidence>
<dbReference type="InterPro" id="IPR036457">
    <property type="entry name" value="PPM-type-like_dom_sf"/>
</dbReference>
<protein>
    <recommendedName>
        <fullName evidence="8">HAMP domain-containing protein</fullName>
    </recommendedName>
</protein>
<dbReference type="AlphaFoldDB" id="A0A6P1ZLW5"/>
<evidence type="ECO:0000256" key="6">
    <source>
        <dbReference type="ARBA" id="ARBA00023136"/>
    </source>
</evidence>
<keyword evidence="3 7" id="KW-0812">Transmembrane</keyword>
<dbReference type="InterPro" id="IPR003660">
    <property type="entry name" value="HAMP_dom"/>
</dbReference>
<dbReference type="Gene3D" id="3.30.450.20">
    <property type="entry name" value="PAS domain"/>
    <property type="match status" value="2"/>
</dbReference>
<dbReference type="InterPro" id="IPR033480">
    <property type="entry name" value="sCache_2"/>
</dbReference>
<dbReference type="GO" id="GO:0016791">
    <property type="term" value="F:phosphatase activity"/>
    <property type="evidence" value="ECO:0007669"/>
    <property type="project" value="TreeGrafter"/>
</dbReference>
<dbReference type="SMART" id="SM01049">
    <property type="entry name" value="Cache_2"/>
    <property type="match status" value="1"/>
</dbReference>
<dbReference type="GO" id="GO:0007165">
    <property type="term" value="P:signal transduction"/>
    <property type="evidence" value="ECO:0007669"/>
    <property type="project" value="InterPro"/>
</dbReference>
<organism evidence="9 10">
    <name type="scientific">Oceanidesulfovibrio marinus</name>
    <dbReference type="NCBI Taxonomy" id="370038"/>
    <lineage>
        <taxon>Bacteria</taxon>
        <taxon>Pseudomonadati</taxon>
        <taxon>Thermodesulfobacteriota</taxon>
        <taxon>Desulfovibrionia</taxon>
        <taxon>Desulfovibrionales</taxon>
        <taxon>Desulfovibrionaceae</taxon>
        <taxon>Oceanidesulfovibrio</taxon>
    </lineage>
</organism>
<evidence type="ECO:0000256" key="5">
    <source>
        <dbReference type="ARBA" id="ARBA00022989"/>
    </source>
</evidence>
<dbReference type="Pfam" id="PF07228">
    <property type="entry name" value="SpoIIE"/>
    <property type="match status" value="1"/>
</dbReference>
<sequence length="683" mass="75379">MLRSLNTKIFLLVFFILALIAAAVFYITNRDVGRAMYSAEERSIANVLKLMELNVAGRYKGLLLDKVGKTQEIKRYLTDLSATFESGLDHFAQMAEDGDVSMERTQTAALDWVLSMPANSTKYFFVYDGDYNLLAYPGTNLGGKRATDFMDIEGRHVLEAARAEAMELGEAFSTYTWPTLNGTGTAKRFALFGYFPQWDWVYAVSVDIGDVERALKKQLQQIVNVLDQNIPQVEFAMTGFVFLFDSSKNIIAAPDRIRRLLEGGADTMGELVNTESNRPVLEDFMAWAEKDKKAGPFSFSVTGKDGGTISLEADVAYFKPLDWYIAAVAPVDEIEAPARQLLAHISASILGVFLVSLLLALAFSRHIARPLRLLARHAMTLPEQDFSKPAEGPSPIGDLPKHHDDEVGRLASSFVFMERSLRENISNLMEVTATKNRIESELSIARDIQLGLLPKIFPPFPDRNEFDLHAVLVSAKEVGGDLYDFFFLDDRRLCLVVGDVSDKGVPAALFMAITKTLVKVAAERHDDPAVMLNLVNDLLSEDNPNTMFVTIIIGILDLETGRFDYVNGGHNPPIIIGPDIRWVTGVSGPMAGAMDGIQYKHLATTLAPGEAILLYTDGVTEAMNAGLELFGENRLEETVRAMPDASAREIIEGVMDKVHEHAAGAVQSDDITMLCVRYKGPEA</sequence>
<dbReference type="EMBL" id="QMIF01000001">
    <property type="protein sequence ID" value="TVM36500.1"/>
    <property type="molecule type" value="Genomic_DNA"/>
</dbReference>
<dbReference type="PANTHER" id="PTHR43156:SF2">
    <property type="entry name" value="STAGE II SPORULATION PROTEIN E"/>
    <property type="match status" value="1"/>
</dbReference>
<dbReference type="OrthoDB" id="9802500at2"/>
<comment type="subcellular location">
    <subcellularLocation>
        <location evidence="1">Cell membrane</location>
        <topology evidence="1">Multi-pass membrane protein</topology>
    </subcellularLocation>
</comment>
<dbReference type="Pfam" id="PF08269">
    <property type="entry name" value="dCache_2"/>
    <property type="match status" value="1"/>
</dbReference>
<evidence type="ECO:0000256" key="1">
    <source>
        <dbReference type="ARBA" id="ARBA00004651"/>
    </source>
</evidence>
<dbReference type="Proteomes" id="UP000434052">
    <property type="component" value="Unassembled WGS sequence"/>
</dbReference>
<dbReference type="InterPro" id="IPR004010">
    <property type="entry name" value="Double_Cache_2"/>
</dbReference>
<feature type="transmembrane region" description="Helical" evidence="7">
    <location>
        <begin position="341"/>
        <end position="363"/>
    </location>
</feature>
<dbReference type="InterPro" id="IPR052016">
    <property type="entry name" value="Bact_Sigma-Reg"/>
</dbReference>
<dbReference type="SMART" id="SM00331">
    <property type="entry name" value="PP2C_SIG"/>
    <property type="match status" value="1"/>
</dbReference>
<evidence type="ECO:0000256" key="3">
    <source>
        <dbReference type="ARBA" id="ARBA00022692"/>
    </source>
</evidence>
<comment type="caution">
    <text evidence="9">The sequence shown here is derived from an EMBL/GenBank/DDBJ whole genome shotgun (WGS) entry which is preliminary data.</text>
</comment>
<dbReference type="Gene3D" id="1.10.8.500">
    <property type="entry name" value="HAMP domain in histidine kinase"/>
    <property type="match status" value="1"/>
</dbReference>
<dbReference type="PROSITE" id="PS50885">
    <property type="entry name" value="HAMP"/>
    <property type="match status" value="1"/>
</dbReference>
<name>A0A6P1ZLW5_9BACT</name>
<dbReference type="InterPro" id="IPR001932">
    <property type="entry name" value="PPM-type_phosphatase-like_dom"/>
</dbReference>
<dbReference type="GO" id="GO:0005886">
    <property type="term" value="C:plasma membrane"/>
    <property type="evidence" value="ECO:0007669"/>
    <property type="project" value="UniProtKB-SubCell"/>
</dbReference>
<accession>A0A6P1ZLW5</accession>